<dbReference type="GO" id="GO:0006744">
    <property type="term" value="P:ubiquinone biosynthetic process"/>
    <property type="evidence" value="ECO:0007669"/>
    <property type="project" value="UniProtKB-KW"/>
</dbReference>
<evidence type="ECO:0000313" key="5">
    <source>
        <dbReference type="EMBL" id="SUU34576.1"/>
    </source>
</evidence>
<dbReference type="InterPro" id="IPR007440">
    <property type="entry name" value="Chorismate--pyruvate_lyase"/>
</dbReference>
<dbReference type="EC" id="4.1.3.40" evidence="5"/>
<dbReference type="GO" id="GO:0008813">
    <property type="term" value="F:chorismate lyase activity"/>
    <property type="evidence" value="ECO:0007669"/>
    <property type="project" value="UniProtKB-EC"/>
</dbReference>
<dbReference type="Proteomes" id="UP000215738">
    <property type="component" value="Unassembled WGS sequence"/>
</dbReference>
<dbReference type="SUPFAM" id="SSF64288">
    <property type="entry name" value="Chorismate lyase-like"/>
    <property type="match status" value="1"/>
</dbReference>
<gene>
    <name evidence="5" type="primary">ubiC</name>
    <name evidence="4" type="ORF">CFY87_01360</name>
    <name evidence="5" type="ORF">NCTC10851_00438</name>
</gene>
<dbReference type="InParanoid" id="A0A263HEP1"/>
<evidence type="ECO:0000313" key="7">
    <source>
        <dbReference type="Proteomes" id="UP000254507"/>
    </source>
</evidence>
<evidence type="ECO:0000313" key="6">
    <source>
        <dbReference type="Proteomes" id="UP000215738"/>
    </source>
</evidence>
<dbReference type="InterPro" id="IPR028978">
    <property type="entry name" value="Chorismate_lyase_/UTRA_dom_sf"/>
</dbReference>
<dbReference type="AlphaFoldDB" id="A0A263HEP1"/>
<dbReference type="GO" id="GO:0005829">
    <property type="term" value="C:cytosol"/>
    <property type="evidence" value="ECO:0007669"/>
    <property type="project" value="TreeGrafter"/>
</dbReference>
<sequence>MQNIALYRRTLACANWHNQKQDIPASVLPWLMENGSLTQKLQQICRHLEVEVIQQGWINSSPNNPKTSSKITALNEPYWLREVLIKGDGKPWIFAQTRLPKSTMEQVASDVLTLGNDSIGLWLFPQKPKRQDLTWSQDPQSGLFARSSSLLLQQYPLEIQELFLPHFAFP</sequence>
<dbReference type="Pfam" id="PF04345">
    <property type="entry name" value="Chor_lyase"/>
    <property type="match status" value="1"/>
</dbReference>
<dbReference type="OrthoDB" id="9789493at2"/>
<dbReference type="Proteomes" id="UP000254507">
    <property type="component" value="Unassembled WGS sequence"/>
</dbReference>
<evidence type="ECO:0000256" key="1">
    <source>
        <dbReference type="ARBA" id="ARBA00022490"/>
    </source>
</evidence>
<dbReference type="RefSeq" id="WP_094945515.1">
    <property type="nucleotide sequence ID" value="NZ_NLFK01000001.1"/>
</dbReference>
<organism evidence="5 7">
    <name type="scientific">Actinobacillus seminis</name>
    <dbReference type="NCBI Taxonomy" id="722"/>
    <lineage>
        <taxon>Bacteria</taxon>
        <taxon>Pseudomonadati</taxon>
        <taxon>Pseudomonadota</taxon>
        <taxon>Gammaproteobacteria</taxon>
        <taxon>Pasteurellales</taxon>
        <taxon>Pasteurellaceae</taxon>
        <taxon>Actinobacillus</taxon>
    </lineage>
</organism>
<evidence type="ECO:0000256" key="2">
    <source>
        <dbReference type="ARBA" id="ARBA00022688"/>
    </source>
</evidence>
<reference evidence="5 7" key="2">
    <citation type="submission" date="2018-06" db="EMBL/GenBank/DDBJ databases">
        <authorList>
            <consortium name="Pathogen Informatics"/>
            <person name="Doyle S."/>
        </authorList>
    </citation>
    <scope>NUCLEOTIDE SEQUENCE [LARGE SCALE GENOMIC DNA]</scope>
    <source>
        <strain evidence="5 7">NCTC10851</strain>
    </source>
</reference>
<name>A0A263HEP1_9PAST</name>
<dbReference type="FunCoup" id="A0A263HEP1">
    <property type="interactions" value="133"/>
</dbReference>
<evidence type="ECO:0000313" key="4">
    <source>
        <dbReference type="EMBL" id="OZN25884.1"/>
    </source>
</evidence>
<keyword evidence="6" id="KW-1185">Reference proteome</keyword>
<keyword evidence="2" id="KW-0831">Ubiquinone biosynthesis</keyword>
<evidence type="ECO:0000256" key="3">
    <source>
        <dbReference type="ARBA" id="ARBA00023239"/>
    </source>
</evidence>
<dbReference type="PANTHER" id="PTHR38683:SF1">
    <property type="entry name" value="CHORISMATE PYRUVATE-LYASE"/>
    <property type="match status" value="1"/>
</dbReference>
<proteinExistence type="predicted"/>
<dbReference type="EMBL" id="UFSB01000001">
    <property type="protein sequence ID" value="SUU34576.1"/>
    <property type="molecule type" value="Genomic_DNA"/>
</dbReference>
<accession>A0A263HEP1</accession>
<keyword evidence="3 5" id="KW-0456">Lyase</keyword>
<dbReference type="EMBL" id="NLFK01000001">
    <property type="protein sequence ID" value="OZN25884.1"/>
    <property type="molecule type" value="Genomic_DNA"/>
</dbReference>
<keyword evidence="1" id="KW-0963">Cytoplasm</keyword>
<dbReference type="Gene3D" id="3.40.1410.10">
    <property type="entry name" value="Chorismate lyase-like"/>
    <property type="match status" value="1"/>
</dbReference>
<reference evidence="4 6" key="1">
    <citation type="submission" date="2017-07" db="EMBL/GenBank/DDBJ databases">
        <title>Virulence factors identified in Actinobacillus seminis.</title>
        <authorList>
            <person name="Negrete-Abascal E."/>
            <person name="Vaca-Pacheco S."/>
            <person name="Montes-Garcia F."/>
            <person name="Leyto-Gil A.M."/>
            <person name="Fragoso-Garcia E."/>
            <person name="Carvente-Garcia R."/>
            <person name="Perez-Agueros S."/>
            <person name="Castelan-Sanchez H.G."/>
            <person name="Garcia-Molina A."/>
            <person name="Villamar T.E."/>
            <person name="Vazquez-Cruz C."/>
        </authorList>
    </citation>
    <scope>NUCLEOTIDE SEQUENCE [LARGE SCALE GENOMIC DNA]</scope>
    <source>
        <strain evidence="4 6">ATCC 15768</strain>
    </source>
</reference>
<dbReference type="PANTHER" id="PTHR38683">
    <property type="entry name" value="CHORISMATE PYRUVATE-LYASE"/>
    <property type="match status" value="1"/>
</dbReference>
<keyword evidence="5" id="KW-0670">Pyruvate</keyword>
<protein>
    <submittedName>
        <fullName evidence="4 5">4-hydroxybenzoate synthetase</fullName>
        <ecNumber evidence="5">4.1.3.40</ecNumber>
    </submittedName>
</protein>